<dbReference type="EMBL" id="JABXBU010000015">
    <property type="protein sequence ID" value="KAF8788408.1"/>
    <property type="molecule type" value="Genomic_DNA"/>
</dbReference>
<dbReference type="AlphaFoldDB" id="A0A8T0FDT1"/>
<evidence type="ECO:0000313" key="2">
    <source>
        <dbReference type="Proteomes" id="UP000807504"/>
    </source>
</evidence>
<dbReference type="Proteomes" id="UP000807504">
    <property type="component" value="Unassembled WGS sequence"/>
</dbReference>
<reference evidence="1" key="1">
    <citation type="journal article" date="2020" name="bioRxiv">
        <title>Chromosome-level reference genome of the European wasp spider Argiope bruennichi: a resource for studies on range expansion and evolutionary adaptation.</title>
        <authorList>
            <person name="Sheffer M.M."/>
            <person name="Hoppe A."/>
            <person name="Krehenwinkel H."/>
            <person name="Uhl G."/>
            <person name="Kuss A.W."/>
            <person name="Jensen L."/>
            <person name="Jensen C."/>
            <person name="Gillespie R.G."/>
            <person name="Hoff K.J."/>
            <person name="Prost S."/>
        </authorList>
    </citation>
    <scope>NUCLEOTIDE SEQUENCE</scope>
</reference>
<accession>A0A8T0FDT1</accession>
<reference evidence="1" key="2">
    <citation type="submission" date="2020-06" db="EMBL/GenBank/DDBJ databases">
        <authorList>
            <person name="Sheffer M."/>
        </authorList>
    </citation>
    <scope>NUCLEOTIDE SEQUENCE</scope>
</reference>
<evidence type="ECO:0000313" key="1">
    <source>
        <dbReference type="EMBL" id="KAF8788408.1"/>
    </source>
</evidence>
<organism evidence="1 2">
    <name type="scientific">Argiope bruennichi</name>
    <name type="common">Wasp spider</name>
    <name type="synonym">Aranea bruennichi</name>
    <dbReference type="NCBI Taxonomy" id="94029"/>
    <lineage>
        <taxon>Eukaryota</taxon>
        <taxon>Metazoa</taxon>
        <taxon>Ecdysozoa</taxon>
        <taxon>Arthropoda</taxon>
        <taxon>Chelicerata</taxon>
        <taxon>Arachnida</taxon>
        <taxon>Araneae</taxon>
        <taxon>Araneomorphae</taxon>
        <taxon>Entelegynae</taxon>
        <taxon>Araneoidea</taxon>
        <taxon>Araneidae</taxon>
        <taxon>Argiope</taxon>
    </lineage>
</organism>
<name>A0A8T0FDT1_ARGBR</name>
<protein>
    <submittedName>
        <fullName evidence="1">Uncharacterized protein</fullName>
    </submittedName>
</protein>
<gene>
    <name evidence="1" type="ORF">HNY73_009909</name>
</gene>
<comment type="caution">
    <text evidence="1">The sequence shown here is derived from an EMBL/GenBank/DDBJ whole genome shotgun (WGS) entry which is preliminary data.</text>
</comment>
<keyword evidence="2" id="KW-1185">Reference proteome</keyword>
<proteinExistence type="predicted"/>
<sequence>MTPTSPTQLNGARLSLRFTHTSIQNTETSTENATYIAFKAIAYRILPIRHNDIEFGFLSDSMKANPCSEEIFISSSSKPLECCDRGCRSQCEGKHFIIRILPISSEDRRNRQAELLTSSRNRIEIGFIDWNHSLCFTIKWLLTAQPLS</sequence>